<dbReference type="Gene3D" id="1.10.443.10">
    <property type="entry name" value="Intergrase catalytic core"/>
    <property type="match status" value="1"/>
</dbReference>
<name>A0ABP3JHK2_9ACTN</name>
<dbReference type="InterPro" id="IPR013762">
    <property type="entry name" value="Integrase-like_cat_sf"/>
</dbReference>
<dbReference type="Pfam" id="PF00589">
    <property type="entry name" value="Phage_integrase"/>
    <property type="match status" value="1"/>
</dbReference>
<keyword evidence="6" id="KW-1185">Reference proteome</keyword>
<dbReference type="RefSeq" id="WP_344087781.1">
    <property type="nucleotide sequence ID" value="NZ_BAAAHB010000011.1"/>
</dbReference>
<feature type="domain" description="Tyr recombinase" evidence="4">
    <location>
        <begin position="179"/>
        <end position="419"/>
    </location>
</feature>
<evidence type="ECO:0000313" key="5">
    <source>
        <dbReference type="EMBL" id="GAA0453715.1"/>
    </source>
</evidence>
<dbReference type="InterPro" id="IPR050090">
    <property type="entry name" value="Tyrosine_recombinase_XerCD"/>
</dbReference>
<sequence length="467" mass="51517">MPGYVEDRWWTKRPDPATGKKRKTALYGKGKRYKVTGIPGVRARSFDAKGDADKWKARAQAQSLAGEFVDPRAGKVLLREYVESDWWPALTADPATLETIRGRVWTHVLPHLGELPIREIKVATLRIWLKTLEGKIGPGTANAVWAYLSNILECAVDDEKITRNPCKAKTISPPKVPERKARAWSRQQVAAVQAALPERFRIMVDLGVGAGLRQGEVLGLSVDDIDFQAGFLRVRRQVKKVGGALIFALPKGGKTRSVPLPGYLARQLKAHLGAFPPRDSTLPWGDPAIPETERQAKERAPQTHRLVVTSTRGHVIRRDSWNLRSWKPALAAAGVINDGAVVVRPHRTRPGGRKVLQFESSREHGFHSLRHTFASVQLDARESIVSVSNWLGHANPSITLRIYAHMMPEADGRGRAAMDLWFEGNPKKISPDSPSGPIGLAPGDLDDIPVEVSVAPQRTPTLAKASR</sequence>
<protein>
    <recommendedName>
        <fullName evidence="4">Tyr recombinase domain-containing protein</fullName>
    </recommendedName>
</protein>
<dbReference type="EMBL" id="BAAAHB010000011">
    <property type="protein sequence ID" value="GAA0453715.1"/>
    <property type="molecule type" value="Genomic_DNA"/>
</dbReference>
<keyword evidence="2" id="KW-0238">DNA-binding</keyword>
<comment type="caution">
    <text evidence="5">The sequence shown here is derived from an EMBL/GenBank/DDBJ whole genome shotgun (WGS) entry which is preliminary data.</text>
</comment>
<evidence type="ECO:0000256" key="1">
    <source>
        <dbReference type="ARBA" id="ARBA00008857"/>
    </source>
</evidence>
<evidence type="ECO:0000256" key="2">
    <source>
        <dbReference type="ARBA" id="ARBA00023125"/>
    </source>
</evidence>
<dbReference type="SUPFAM" id="SSF56349">
    <property type="entry name" value="DNA breaking-rejoining enzymes"/>
    <property type="match status" value="1"/>
</dbReference>
<dbReference type="Proteomes" id="UP001499895">
    <property type="component" value="Unassembled WGS sequence"/>
</dbReference>
<dbReference type="InterPro" id="IPR002104">
    <property type="entry name" value="Integrase_catalytic"/>
</dbReference>
<keyword evidence="3" id="KW-0233">DNA recombination</keyword>
<proteinExistence type="inferred from homology"/>
<dbReference type="PANTHER" id="PTHR30349:SF64">
    <property type="entry name" value="PROPHAGE INTEGRASE INTD-RELATED"/>
    <property type="match status" value="1"/>
</dbReference>
<organism evidence="5 6">
    <name type="scientific">Streptomyces stramineus</name>
    <dbReference type="NCBI Taxonomy" id="173861"/>
    <lineage>
        <taxon>Bacteria</taxon>
        <taxon>Bacillati</taxon>
        <taxon>Actinomycetota</taxon>
        <taxon>Actinomycetes</taxon>
        <taxon>Kitasatosporales</taxon>
        <taxon>Streptomycetaceae</taxon>
        <taxon>Streptomyces</taxon>
    </lineage>
</organism>
<accession>A0ABP3JHK2</accession>
<dbReference type="PANTHER" id="PTHR30349">
    <property type="entry name" value="PHAGE INTEGRASE-RELATED"/>
    <property type="match status" value="1"/>
</dbReference>
<dbReference type="InterPro" id="IPR010998">
    <property type="entry name" value="Integrase_recombinase_N"/>
</dbReference>
<dbReference type="InterPro" id="IPR011010">
    <property type="entry name" value="DNA_brk_join_enz"/>
</dbReference>
<dbReference type="Gene3D" id="1.10.150.130">
    <property type="match status" value="1"/>
</dbReference>
<dbReference type="Pfam" id="PF22022">
    <property type="entry name" value="Phage_int_M"/>
    <property type="match status" value="1"/>
</dbReference>
<dbReference type="PROSITE" id="PS51898">
    <property type="entry name" value="TYR_RECOMBINASE"/>
    <property type="match status" value="1"/>
</dbReference>
<reference evidence="6" key="1">
    <citation type="journal article" date="2019" name="Int. J. Syst. Evol. Microbiol.">
        <title>The Global Catalogue of Microorganisms (GCM) 10K type strain sequencing project: providing services to taxonomists for standard genome sequencing and annotation.</title>
        <authorList>
            <consortium name="The Broad Institute Genomics Platform"/>
            <consortium name="The Broad Institute Genome Sequencing Center for Infectious Disease"/>
            <person name="Wu L."/>
            <person name="Ma J."/>
        </authorList>
    </citation>
    <scope>NUCLEOTIDE SEQUENCE [LARGE SCALE GENOMIC DNA]</scope>
    <source>
        <strain evidence="6">JCM 10649</strain>
    </source>
</reference>
<dbReference type="InterPro" id="IPR053876">
    <property type="entry name" value="Phage_int_M"/>
</dbReference>
<dbReference type="CDD" id="cd01189">
    <property type="entry name" value="INT_ICEBs1_C_like"/>
    <property type="match status" value="1"/>
</dbReference>
<gene>
    <name evidence="5" type="ORF">GCM10009544_15600</name>
</gene>
<evidence type="ECO:0000256" key="3">
    <source>
        <dbReference type="ARBA" id="ARBA00023172"/>
    </source>
</evidence>
<comment type="similarity">
    <text evidence="1">Belongs to the 'phage' integrase family.</text>
</comment>
<evidence type="ECO:0000313" key="6">
    <source>
        <dbReference type="Proteomes" id="UP001499895"/>
    </source>
</evidence>
<evidence type="ECO:0000259" key="4">
    <source>
        <dbReference type="PROSITE" id="PS51898"/>
    </source>
</evidence>